<feature type="domain" description="Protein kinase" evidence="10">
    <location>
        <begin position="1"/>
        <end position="104"/>
    </location>
</feature>
<dbReference type="Pfam" id="PF00069">
    <property type="entry name" value="Pkinase"/>
    <property type="match status" value="1"/>
</dbReference>
<evidence type="ECO:0000256" key="8">
    <source>
        <dbReference type="ARBA" id="ARBA00047899"/>
    </source>
</evidence>
<proteinExistence type="inferred from homology"/>
<name>A0ABD0RAJ6_CIRMR</name>
<dbReference type="GO" id="GO:0005524">
    <property type="term" value="F:ATP binding"/>
    <property type="evidence" value="ECO:0007669"/>
    <property type="project" value="UniProtKB-KW"/>
</dbReference>
<evidence type="ECO:0000313" key="11">
    <source>
        <dbReference type="EMBL" id="KAL0194898.1"/>
    </source>
</evidence>
<keyword evidence="5" id="KW-0547">Nucleotide-binding</keyword>
<evidence type="ECO:0000259" key="10">
    <source>
        <dbReference type="PROSITE" id="PS50011"/>
    </source>
</evidence>
<feature type="non-terminal residue" evidence="11">
    <location>
        <position position="104"/>
    </location>
</feature>
<evidence type="ECO:0000256" key="1">
    <source>
        <dbReference type="ARBA" id="ARBA00005505"/>
    </source>
</evidence>
<comment type="catalytic activity">
    <reaction evidence="9">
        <text>L-seryl-[protein] + ATP = O-phospho-L-seryl-[protein] + ADP + H(+)</text>
        <dbReference type="Rhea" id="RHEA:17989"/>
        <dbReference type="Rhea" id="RHEA-COMP:9863"/>
        <dbReference type="Rhea" id="RHEA-COMP:11604"/>
        <dbReference type="ChEBI" id="CHEBI:15378"/>
        <dbReference type="ChEBI" id="CHEBI:29999"/>
        <dbReference type="ChEBI" id="CHEBI:30616"/>
        <dbReference type="ChEBI" id="CHEBI:83421"/>
        <dbReference type="ChEBI" id="CHEBI:456216"/>
        <dbReference type="EC" id="2.7.11.1"/>
    </reaction>
</comment>
<comment type="catalytic activity">
    <reaction evidence="8">
        <text>L-threonyl-[protein] + ATP = O-phospho-L-threonyl-[protein] + ADP + H(+)</text>
        <dbReference type="Rhea" id="RHEA:46608"/>
        <dbReference type="Rhea" id="RHEA-COMP:11060"/>
        <dbReference type="Rhea" id="RHEA-COMP:11605"/>
        <dbReference type="ChEBI" id="CHEBI:15378"/>
        <dbReference type="ChEBI" id="CHEBI:30013"/>
        <dbReference type="ChEBI" id="CHEBI:30616"/>
        <dbReference type="ChEBI" id="CHEBI:61977"/>
        <dbReference type="ChEBI" id="CHEBI:456216"/>
        <dbReference type="EC" id="2.7.11.1"/>
    </reaction>
</comment>
<evidence type="ECO:0000313" key="12">
    <source>
        <dbReference type="Proteomes" id="UP001529510"/>
    </source>
</evidence>
<protein>
    <recommendedName>
        <fullName evidence="2">non-specific serine/threonine protein kinase</fullName>
        <ecNumber evidence="2">2.7.11.1</ecNumber>
    </recommendedName>
</protein>
<evidence type="ECO:0000256" key="2">
    <source>
        <dbReference type="ARBA" id="ARBA00012513"/>
    </source>
</evidence>
<keyword evidence="7" id="KW-0067">ATP-binding</keyword>
<organism evidence="11 12">
    <name type="scientific">Cirrhinus mrigala</name>
    <name type="common">Mrigala</name>
    <dbReference type="NCBI Taxonomy" id="683832"/>
    <lineage>
        <taxon>Eukaryota</taxon>
        <taxon>Metazoa</taxon>
        <taxon>Chordata</taxon>
        <taxon>Craniata</taxon>
        <taxon>Vertebrata</taxon>
        <taxon>Euteleostomi</taxon>
        <taxon>Actinopterygii</taxon>
        <taxon>Neopterygii</taxon>
        <taxon>Teleostei</taxon>
        <taxon>Ostariophysi</taxon>
        <taxon>Cypriniformes</taxon>
        <taxon>Cyprinidae</taxon>
        <taxon>Labeoninae</taxon>
        <taxon>Labeonini</taxon>
        <taxon>Cirrhinus</taxon>
    </lineage>
</organism>
<evidence type="ECO:0000256" key="9">
    <source>
        <dbReference type="ARBA" id="ARBA00048679"/>
    </source>
</evidence>
<dbReference type="InterPro" id="IPR000719">
    <property type="entry name" value="Prot_kinase_dom"/>
</dbReference>
<dbReference type="PROSITE" id="PS00108">
    <property type="entry name" value="PROTEIN_KINASE_ST"/>
    <property type="match status" value="1"/>
</dbReference>
<dbReference type="AlphaFoldDB" id="A0ABD0RAJ6"/>
<evidence type="ECO:0000256" key="6">
    <source>
        <dbReference type="ARBA" id="ARBA00022777"/>
    </source>
</evidence>
<evidence type="ECO:0000256" key="4">
    <source>
        <dbReference type="ARBA" id="ARBA00022679"/>
    </source>
</evidence>
<dbReference type="InterPro" id="IPR011009">
    <property type="entry name" value="Kinase-like_dom_sf"/>
</dbReference>
<evidence type="ECO:0000256" key="3">
    <source>
        <dbReference type="ARBA" id="ARBA00022527"/>
    </source>
</evidence>
<dbReference type="GO" id="GO:0004674">
    <property type="term" value="F:protein serine/threonine kinase activity"/>
    <property type="evidence" value="ECO:0007669"/>
    <property type="project" value="UniProtKB-KW"/>
</dbReference>
<keyword evidence="4" id="KW-0808">Transferase</keyword>
<dbReference type="PANTHER" id="PTHR22984">
    <property type="entry name" value="SERINE/THREONINE-PROTEIN KINASE PIM"/>
    <property type="match status" value="1"/>
</dbReference>
<dbReference type="Gene3D" id="1.10.510.10">
    <property type="entry name" value="Transferase(Phosphotransferase) domain 1"/>
    <property type="match status" value="1"/>
</dbReference>
<dbReference type="EMBL" id="JAMKFB020000004">
    <property type="protein sequence ID" value="KAL0194898.1"/>
    <property type="molecule type" value="Genomic_DNA"/>
</dbReference>
<dbReference type="Proteomes" id="UP001529510">
    <property type="component" value="Unassembled WGS sequence"/>
</dbReference>
<keyword evidence="6" id="KW-0418">Kinase</keyword>
<dbReference type="SUPFAM" id="SSF56112">
    <property type="entry name" value="Protein kinase-like (PK-like)"/>
    <property type="match status" value="1"/>
</dbReference>
<dbReference type="PANTHER" id="PTHR22984:SF11">
    <property type="entry name" value="AURORA KINASE-RELATED"/>
    <property type="match status" value="1"/>
</dbReference>
<accession>A0ABD0RAJ6</accession>
<evidence type="ECO:0000256" key="7">
    <source>
        <dbReference type="ARBA" id="ARBA00022840"/>
    </source>
</evidence>
<keyword evidence="12" id="KW-1185">Reference proteome</keyword>
<dbReference type="InterPro" id="IPR051138">
    <property type="entry name" value="PIM_Ser/Thr_kinase"/>
</dbReference>
<reference evidence="11 12" key="1">
    <citation type="submission" date="2024-05" db="EMBL/GenBank/DDBJ databases">
        <title>Genome sequencing and assembly of Indian major carp, Cirrhinus mrigala (Hamilton, 1822).</title>
        <authorList>
            <person name="Mohindra V."/>
            <person name="Chowdhury L.M."/>
            <person name="Lal K."/>
            <person name="Jena J.K."/>
        </authorList>
    </citation>
    <scope>NUCLEOTIDE SEQUENCE [LARGE SCALE GENOMIC DNA]</scope>
    <source>
        <strain evidence="11">CM1030</strain>
        <tissue evidence="11">Blood</tissue>
    </source>
</reference>
<dbReference type="PROSITE" id="PS50011">
    <property type="entry name" value="PROTEIN_KINASE_DOM"/>
    <property type="match status" value="1"/>
</dbReference>
<sequence length="104" mass="11761">PGVSKPLFAEVALNLLLNRAPNIVHMLDWFEEEDRFINMLDESQARGLMYQAMLGAKHCLDRGVFHRDIKLDNYVINTATKEVKLIDFGCGEVVQSGGYKGVFM</sequence>
<comment type="caution">
    <text evidence="11">The sequence shown here is derived from an EMBL/GenBank/DDBJ whole genome shotgun (WGS) entry which is preliminary data.</text>
</comment>
<comment type="similarity">
    <text evidence="1">Belongs to the protein kinase superfamily. CAMK Ser/Thr protein kinase family. PIM subfamily.</text>
</comment>
<feature type="non-terminal residue" evidence="11">
    <location>
        <position position="1"/>
    </location>
</feature>
<evidence type="ECO:0000256" key="5">
    <source>
        <dbReference type="ARBA" id="ARBA00022741"/>
    </source>
</evidence>
<gene>
    <name evidence="11" type="ORF">M9458_008470</name>
</gene>
<dbReference type="InterPro" id="IPR008271">
    <property type="entry name" value="Ser/Thr_kinase_AS"/>
</dbReference>
<dbReference type="EC" id="2.7.11.1" evidence="2"/>
<keyword evidence="3" id="KW-0723">Serine/threonine-protein kinase</keyword>